<dbReference type="InterPro" id="IPR033457">
    <property type="entry name" value="DUF5133"/>
</dbReference>
<dbReference type="EMBL" id="CP029159">
    <property type="protein sequence ID" value="QKM66286.1"/>
    <property type="molecule type" value="Genomic_DNA"/>
</dbReference>
<dbReference type="AlphaFoldDB" id="A0A7G3U7I9"/>
<sequence>MRSLFPPNSVPKRFRSGPGAEARPAGQHRRGAGGDQSDRTRGGPMVLEPDPNVVRELIHRYEALTAPDGPREDPSTPTRIEGIVYTLRVLTGTGDESKALSAARGLVSGPGGGRRR</sequence>
<name>A0A7G3U7I9_STRT9</name>
<organism evidence="2 3">
    <name type="scientific">Streptomyces tsukubensis (strain DSM 42081 / NBRC 108919 / NRRL 18488 / 9993)</name>
    <dbReference type="NCBI Taxonomy" id="1114943"/>
    <lineage>
        <taxon>Bacteria</taxon>
        <taxon>Bacillati</taxon>
        <taxon>Actinomycetota</taxon>
        <taxon>Actinomycetes</taxon>
        <taxon>Kitasatosporales</taxon>
        <taxon>Streptomycetaceae</taxon>
        <taxon>Streptomyces</taxon>
    </lineage>
</organism>
<accession>A0A7G3U7I9</accession>
<feature type="region of interest" description="Disordered" evidence="1">
    <location>
        <begin position="94"/>
        <end position="116"/>
    </location>
</feature>
<dbReference type="Pfam" id="PF17196">
    <property type="entry name" value="DUF5133"/>
    <property type="match status" value="1"/>
</dbReference>
<gene>
    <name evidence="2" type="ORF">STSU_002995</name>
</gene>
<evidence type="ECO:0000313" key="3">
    <source>
        <dbReference type="Proteomes" id="UP000005940"/>
    </source>
</evidence>
<evidence type="ECO:0000256" key="1">
    <source>
        <dbReference type="SAM" id="MobiDB-lite"/>
    </source>
</evidence>
<protein>
    <submittedName>
        <fullName evidence="2">DUF5133 domain-containing protein</fullName>
    </submittedName>
</protein>
<feature type="region of interest" description="Disordered" evidence="1">
    <location>
        <begin position="1"/>
        <end position="51"/>
    </location>
</feature>
<keyword evidence="3" id="KW-1185">Reference proteome</keyword>
<dbReference type="Proteomes" id="UP000005940">
    <property type="component" value="Chromosome"/>
</dbReference>
<proteinExistence type="predicted"/>
<reference evidence="2 3" key="1">
    <citation type="journal article" date="2012" name="J. Bacteriol.">
        <title>Draft genome of Streptomyces tsukubaensis NRRL 18488, the producer of the clinically important immunosuppressant tacrolimus (FK506).</title>
        <authorList>
            <person name="Barreiro C."/>
            <person name="Prieto C."/>
            <person name="Sola-Landa A."/>
            <person name="Solera E."/>
            <person name="Martinez-Castro M."/>
            <person name="Perez-Redondo R."/>
            <person name="Garcia-Estrada C."/>
            <person name="Aparicio J.F."/>
            <person name="Fernandez-Martinez L.T."/>
            <person name="Santos-Aberturas J."/>
            <person name="Salehi-Najafabadi Z."/>
            <person name="Rodriguez-Garcia A."/>
            <person name="Tauch A."/>
            <person name="Martin J.F."/>
        </authorList>
    </citation>
    <scope>NUCLEOTIDE SEQUENCE [LARGE SCALE GENOMIC DNA]</scope>
    <source>
        <strain evidence="3">DSM 42081 / NBRC 108919 / NRRL 18488 / 9993</strain>
    </source>
</reference>
<evidence type="ECO:0000313" key="2">
    <source>
        <dbReference type="EMBL" id="QKM66286.1"/>
    </source>
</evidence>